<protein>
    <submittedName>
        <fullName evidence="2">Glyoxalase/Bleomycin resistance /Dioxygenase superfamily protein</fullName>
    </submittedName>
</protein>
<dbReference type="Gene3D" id="3.10.180.10">
    <property type="entry name" value="2,3-Dihydroxybiphenyl 1,2-Dioxygenase, domain 1"/>
    <property type="match status" value="1"/>
</dbReference>
<dbReference type="PROSITE" id="PS51819">
    <property type="entry name" value="VOC"/>
    <property type="match status" value="1"/>
</dbReference>
<evidence type="ECO:0000313" key="2">
    <source>
        <dbReference type="EMBL" id="EXY89919.1"/>
    </source>
</evidence>
<dbReference type="InterPro" id="IPR037523">
    <property type="entry name" value="VOC_core"/>
</dbReference>
<keyword evidence="2" id="KW-0560">Oxidoreductase</keyword>
<name>A0A015TZU1_BACFG</name>
<dbReference type="PANTHER" id="PTHR33993">
    <property type="entry name" value="GLYOXALASE-RELATED"/>
    <property type="match status" value="1"/>
</dbReference>
<dbReference type="Pfam" id="PF00903">
    <property type="entry name" value="Glyoxalase"/>
    <property type="match status" value="1"/>
</dbReference>
<dbReference type="PANTHER" id="PTHR33993:SF2">
    <property type="entry name" value="VOC DOMAIN-CONTAINING PROTEIN"/>
    <property type="match status" value="1"/>
</dbReference>
<feature type="domain" description="VOC" evidence="1">
    <location>
        <begin position="4"/>
        <end position="120"/>
    </location>
</feature>
<dbReference type="InterPro" id="IPR029068">
    <property type="entry name" value="Glyas_Bleomycin-R_OHBP_Dase"/>
</dbReference>
<dbReference type="EMBL" id="JGDB01000217">
    <property type="protein sequence ID" value="EXY89919.1"/>
    <property type="molecule type" value="Genomic_DNA"/>
</dbReference>
<accession>A0A015TZU1</accession>
<dbReference type="Proteomes" id="UP000020773">
    <property type="component" value="Unassembled WGS sequence"/>
</dbReference>
<evidence type="ECO:0000313" key="3">
    <source>
        <dbReference type="Proteomes" id="UP000020773"/>
    </source>
</evidence>
<dbReference type="GO" id="GO:0051213">
    <property type="term" value="F:dioxygenase activity"/>
    <property type="evidence" value="ECO:0007669"/>
    <property type="project" value="UniProtKB-KW"/>
</dbReference>
<dbReference type="RefSeq" id="WP_032578760.1">
    <property type="nucleotide sequence ID" value="NZ_JGDB01000217.1"/>
</dbReference>
<dbReference type="AlphaFoldDB" id="A0A015TZU1"/>
<dbReference type="InterPro" id="IPR052164">
    <property type="entry name" value="Anthracycline_SecMetBiosynth"/>
</dbReference>
<dbReference type="CDD" id="cd07247">
    <property type="entry name" value="SgaA_N_like"/>
    <property type="match status" value="1"/>
</dbReference>
<dbReference type="PATRIC" id="fig|1339316.3.peg.3229"/>
<dbReference type="SUPFAM" id="SSF54593">
    <property type="entry name" value="Glyoxalase/Bleomycin resistance protein/Dihydroxybiphenyl dioxygenase"/>
    <property type="match status" value="1"/>
</dbReference>
<keyword evidence="2" id="KW-0223">Dioxygenase</keyword>
<organism evidence="2 3">
    <name type="scientific">Bacteroides fragilis str. 3998T(B)3</name>
    <dbReference type="NCBI Taxonomy" id="1339316"/>
    <lineage>
        <taxon>Bacteria</taxon>
        <taxon>Pseudomonadati</taxon>
        <taxon>Bacteroidota</taxon>
        <taxon>Bacteroidia</taxon>
        <taxon>Bacteroidales</taxon>
        <taxon>Bacteroidaceae</taxon>
        <taxon>Bacteroides</taxon>
    </lineage>
</organism>
<dbReference type="InterPro" id="IPR004360">
    <property type="entry name" value="Glyas_Fos-R_dOase_dom"/>
</dbReference>
<reference evidence="2 3" key="1">
    <citation type="submission" date="2014-02" db="EMBL/GenBank/DDBJ databases">
        <authorList>
            <person name="Sears C."/>
            <person name="Carroll K."/>
            <person name="Sack B.R."/>
            <person name="Qadri F."/>
            <person name="Myers L.L."/>
            <person name="Chung G.-T."/>
            <person name="Escheverria P."/>
            <person name="Fraser C.M."/>
            <person name="Sadzewicz L."/>
            <person name="Shefchek K.A."/>
            <person name="Tallon L."/>
            <person name="Das S.P."/>
            <person name="Daugherty S."/>
            <person name="Mongodin E.F."/>
        </authorList>
    </citation>
    <scope>NUCLEOTIDE SEQUENCE [LARGE SCALE GENOMIC DNA]</scope>
    <source>
        <strain evidence="3">3998T(B)3</strain>
    </source>
</reference>
<comment type="caution">
    <text evidence="2">The sequence shown here is derived from an EMBL/GenBank/DDBJ whole genome shotgun (WGS) entry which is preliminary data.</text>
</comment>
<sequence length="121" mass="13496">MEKFIAFFEIPAADFHRAVGFYETVLDIKLAVSEYEEEKMACFMEQGGAVGAVSWAPDFLPSERGTLIHFYCEEIGKSLERVLQKGGRVITPETEIDAEGRGHFAVFANSEGNHIGLYSDK</sequence>
<gene>
    <name evidence="2" type="ORF">M125_3408</name>
</gene>
<evidence type="ECO:0000259" key="1">
    <source>
        <dbReference type="PROSITE" id="PS51819"/>
    </source>
</evidence>
<proteinExistence type="predicted"/>